<dbReference type="OrthoDB" id="3554588at2759"/>
<evidence type="ECO:0000256" key="1">
    <source>
        <dbReference type="SAM" id="MobiDB-lite"/>
    </source>
</evidence>
<keyword evidence="2" id="KW-0472">Membrane</keyword>
<feature type="transmembrane region" description="Helical" evidence="2">
    <location>
        <begin position="344"/>
        <end position="363"/>
    </location>
</feature>
<accession>A0A384JBZ8</accession>
<dbReference type="GeneID" id="5441257"/>
<feature type="compositionally biased region" description="Low complexity" evidence="1">
    <location>
        <begin position="261"/>
        <end position="279"/>
    </location>
</feature>
<dbReference type="AlphaFoldDB" id="A0A384JBZ8"/>
<keyword evidence="2" id="KW-1133">Transmembrane helix</keyword>
<keyword evidence="2" id="KW-0812">Transmembrane</keyword>
<evidence type="ECO:0000256" key="3">
    <source>
        <dbReference type="SAM" id="SignalP"/>
    </source>
</evidence>
<evidence type="ECO:0000313" key="5">
    <source>
        <dbReference type="Proteomes" id="UP000001798"/>
    </source>
</evidence>
<dbReference type="VEuPathDB" id="FungiDB:Bcin03g03810"/>
<dbReference type="EMBL" id="CP009807">
    <property type="protein sequence ID" value="ATZ48135.1"/>
    <property type="molecule type" value="Genomic_DNA"/>
</dbReference>
<reference evidence="4 5" key="3">
    <citation type="journal article" date="2017" name="Mol. Plant Pathol.">
        <title>A gapless genome sequence of the fungus Botrytis cinerea.</title>
        <authorList>
            <person name="Van Kan J.A."/>
            <person name="Stassen J.H."/>
            <person name="Mosbach A."/>
            <person name="Van Der Lee T.A."/>
            <person name="Faino L."/>
            <person name="Farmer A.D."/>
            <person name="Papasotiriou D.G."/>
            <person name="Zhou S."/>
            <person name="Seidl M.F."/>
            <person name="Cottam E."/>
            <person name="Edel D."/>
            <person name="Hahn M."/>
            <person name="Schwartz D.C."/>
            <person name="Dietrich R.A."/>
            <person name="Widdison S."/>
            <person name="Scalliet G."/>
        </authorList>
    </citation>
    <scope>NUCLEOTIDE SEQUENCE [LARGE SCALE GENOMIC DNA]</scope>
    <source>
        <strain evidence="4 5">B05.10</strain>
    </source>
</reference>
<evidence type="ECO:0000313" key="4">
    <source>
        <dbReference type="EMBL" id="ATZ48135.1"/>
    </source>
</evidence>
<proteinExistence type="predicted"/>
<organism evidence="4 5">
    <name type="scientific">Botryotinia fuckeliana (strain B05.10)</name>
    <name type="common">Noble rot fungus</name>
    <name type="synonym">Botrytis cinerea</name>
    <dbReference type="NCBI Taxonomy" id="332648"/>
    <lineage>
        <taxon>Eukaryota</taxon>
        <taxon>Fungi</taxon>
        <taxon>Dikarya</taxon>
        <taxon>Ascomycota</taxon>
        <taxon>Pezizomycotina</taxon>
        <taxon>Leotiomycetes</taxon>
        <taxon>Helotiales</taxon>
        <taxon>Sclerotiniaceae</taxon>
        <taxon>Botrytis</taxon>
    </lineage>
</organism>
<name>A0A384JBZ8_BOTFB</name>
<protein>
    <recommendedName>
        <fullName evidence="6">GPI anchored protein</fullName>
    </recommendedName>
</protein>
<reference evidence="4 5" key="2">
    <citation type="journal article" date="2012" name="Eukaryot. Cell">
        <title>Genome update of Botrytis cinerea strains B05.10 and T4.</title>
        <authorList>
            <person name="Staats M."/>
            <person name="van Kan J.A."/>
        </authorList>
    </citation>
    <scope>NUCLEOTIDE SEQUENCE [LARGE SCALE GENOMIC DNA]</scope>
    <source>
        <strain evidence="4 5">B05.10</strain>
    </source>
</reference>
<keyword evidence="5" id="KW-1185">Reference proteome</keyword>
<keyword evidence="3" id="KW-0732">Signal</keyword>
<reference evidence="4 5" key="1">
    <citation type="journal article" date="2011" name="PLoS Genet.">
        <title>Genomic analysis of the necrotrophic fungal pathogens Sclerotinia sclerotiorum and Botrytis cinerea.</title>
        <authorList>
            <person name="Amselem J."/>
            <person name="Cuomo C.A."/>
            <person name="van Kan J.A."/>
            <person name="Viaud M."/>
            <person name="Benito E.P."/>
            <person name="Couloux A."/>
            <person name="Coutinho P.M."/>
            <person name="de Vries R.P."/>
            <person name="Dyer P.S."/>
            <person name="Fillinger S."/>
            <person name="Fournier E."/>
            <person name="Gout L."/>
            <person name="Hahn M."/>
            <person name="Kohn L."/>
            <person name="Lapalu N."/>
            <person name="Plummer K.M."/>
            <person name="Pradier J.M."/>
            <person name="Quevillon E."/>
            <person name="Sharon A."/>
            <person name="Simon A."/>
            <person name="ten Have A."/>
            <person name="Tudzynski B."/>
            <person name="Tudzynski P."/>
            <person name="Wincker P."/>
            <person name="Andrew M."/>
            <person name="Anthouard V."/>
            <person name="Beever R.E."/>
            <person name="Beffa R."/>
            <person name="Benoit I."/>
            <person name="Bouzid O."/>
            <person name="Brault B."/>
            <person name="Chen Z."/>
            <person name="Choquer M."/>
            <person name="Collemare J."/>
            <person name="Cotton P."/>
            <person name="Danchin E.G."/>
            <person name="Da Silva C."/>
            <person name="Gautier A."/>
            <person name="Giraud C."/>
            <person name="Giraud T."/>
            <person name="Gonzalez C."/>
            <person name="Grossetete S."/>
            <person name="Guldener U."/>
            <person name="Henrissat B."/>
            <person name="Howlett B.J."/>
            <person name="Kodira C."/>
            <person name="Kretschmer M."/>
            <person name="Lappartient A."/>
            <person name="Leroch M."/>
            <person name="Levis C."/>
            <person name="Mauceli E."/>
            <person name="Neuveglise C."/>
            <person name="Oeser B."/>
            <person name="Pearson M."/>
            <person name="Poulain J."/>
            <person name="Poussereau N."/>
            <person name="Quesneville H."/>
            <person name="Rascle C."/>
            <person name="Schumacher J."/>
            <person name="Segurens B."/>
            <person name="Sexton A."/>
            <person name="Silva E."/>
            <person name="Sirven C."/>
            <person name="Soanes D.M."/>
            <person name="Talbot N.J."/>
            <person name="Templeton M."/>
            <person name="Yandava C."/>
            <person name="Yarden O."/>
            <person name="Zeng Q."/>
            <person name="Rollins J.A."/>
            <person name="Lebrun M.H."/>
            <person name="Dickman M."/>
        </authorList>
    </citation>
    <scope>NUCLEOTIDE SEQUENCE [LARGE SCALE GENOMIC DNA]</scope>
    <source>
        <strain evidence="4 5">B05.10</strain>
    </source>
</reference>
<evidence type="ECO:0008006" key="6">
    <source>
        <dbReference type="Google" id="ProtNLM"/>
    </source>
</evidence>
<gene>
    <name evidence="4" type="ORF">BCIN_03g03810</name>
</gene>
<sequence length="364" mass="38746">MLSYLKCLFLPLIFYTAVLGNQTPAFDDLISSKFHSSTKNSTALVPLDGRSLLKSWLSPRVLTCEDPGYGLCPSNLGCCPKDESCCESSFCVKPGESCCQGFTCEVGWNCCTYPYCYPDGGKCCSDGSYCTAGNICVNVGGSIKCCTDLTCSGHASGSLTISTPSATAALTILPSSITNVPEPSITLSPTPFYEYYYYTITWYYWSYYYYYYTIHLDLSTSTSSTQITTTTTISVYETNSAAASSSFKQFSATLSLPTPTAATLPTQTSPSSTTQTEQTTDSHTEVSVDTEFVRGTGPAFYSIFGTSSTATSSVITGSSSSSTATSPPAEATVSGAAGMRMNGHFWSITGFTVSGACIIALWLL</sequence>
<dbReference type="KEGG" id="bfu:BCIN_03g03810"/>
<dbReference type="RefSeq" id="XP_024547697.1">
    <property type="nucleotide sequence ID" value="XM_024691924.1"/>
</dbReference>
<feature type="region of interest" description="Disordered" evidence="1">
    <location>
        <begin position="261"/>
        <end position="287"/>
    </location>
</feature>
<feature type="chain" id="PRO_5017045847" description="GPI anchored protein" evidence="3">
    <location>
        <begin position="21"/>
        <end position="364"/>
    </location>
</feature>
<feature type="signal peptide" evidence="3">
    <location>
        <begin position="1"/>
        <end position="20"/>
    </location>
</feature>
<dbReference type="Proteomes" id="UP000001798">
    <property type="component" value="Chromosome 3"/>
</dbReference>
<evidence type="ECO:0000256" key="2">
    <source>
        <dbReference type="SAM" id="Phobius"/>
    </source>
</evidence>